<evidence type="ECO:0000256" key="2">
    <source>
        <dbReference type="ARBA" id="ARBA00022692"/>
    </source>
</evidence>
<comment type="subcellular location">
    <subcellularLocation>
        <location evidence="1">Endomembrane system</location>
        <topology evidence="1">Multi-pass membrane protein</topology>
    </subcellularLocation>
</comment>
<evidence type="ECO:0000256" key="3">
    <source>
        <dbReference type="ARBA" id="ARBA00022989"/>
    </source>
</evidence>
<evidence type="ECO:0000256" key="5">
    <source>
        <dbReference type="SAM" id="MobiDB-lite"/>
    </source>
</evidence>
<dbReference type="OrthoDB" id="9800202at2"/>
<feature type="domain" description="DUF1232" evidence="6">
    <location>
        <begin position="111"/>
        <end position="145"/>
    </location>
</feature>
<evidence type="ECO:0000313" key="8">
    <source>
        <dbReference type="Proteomes" id="UP000236000"/>
    </source>
</evidence>
<keyword evidence="3" id="KW-1133">Transmembrane helix</keyword>
<dbReference type="Pfam" id="PF06803">
    <property type="entry name" value="DUF1232"/>
    <property type="match status" value="1"/>
</dbReference>
<evidence type="ECO:0000256" key="1">
    <source>
        <dbReference type="ARBA" id="ARBA00004127"/>
    </source>
</evidence>
<dbReference type="GO" id="GO:0012505">
    <property type="term" value="C:endomembrane system"/>
    <property type="evidence" value="ECO:0007669"/>
    <property type="project" value="UniProtKB-SubCell"/>
</dbReference>
<reference evidence="7 8" key="1">
    <citation type="journal article" date="2017" name="BMC Genomics">
        <title>Genome sequencing of 39 Akkermansia muciniphila isolates reveals its population structure, genomic and functional diverisity, and global distribution in mammalian gut microbiotas.</title>
        <authorList>
            <person name="Guo X."/>
            <person name="Li S."/>
            <person name="Zhang J."/>
            <person name="Wu F."/>
            <person name="Li X."/>
            <person name="Wu D."/>
            <person name="Zhang M."/>
            <person name="Ou Z."/>
            <person name="Jie Z."/>
            <person name="Yan Q."/>
            <person name="Li P."/>
            <person name="Yi J."/>
            <person name="Peng Y."/>
        </authorList>
    </citation>
    <scope>NUCLEOTIDE SEQUENCE [LARGE SCALE GENOMIC DNA]</scope>
    <source>
        <strain evidence="7 8">GP24</strain>
    </source>
</reference>
<accession>A0A2N8HAT6</accession>
<protein>
    <recommendedName>
        <fullName evidence="6">DUF1232 domain-containing protein</fullName>
    </recommendedName>
</protein>
<dbReference type="InterPro" id="IPR010652">
    <property type="entry name" value="DUF1232"/>
</dbReference>
<evidence type="ECO:0000313" key="7">
    <source>
        <dbReference type="EMBL" id="PNC16974.1"/>
    </source>
</evidence>
<comment type="caution">
    <text evidence="7">The sequence shown here is derived from an EMBL/GenBank/DDBJ whole genome shotgun (WGS) entry which is preliminary data.</text>
</comment>
<organism evidence="7 8">
    <name type="scientific">Akkermansia muciniphila</name>
    <dbReference type="NCBI Taxonomy" id="239935"/>
    <lineage>
        <taxon>Bacteria</taxon>
        <taxon>Pseudomonadati</taxon>
        <taxon>Verrucomicrobiota</taxon>
        <taxon>Verrucomicrobiia</taxon>
        <taxon>Verrucomicrobiales</taxon>
        <taxon>Akkermansiaceae</taxon>
        <taxon>Akkermansia</taxon>
    </lineage>
</organism>
<feature type="region of interest" description="Disordered" evidence="5">
    <location>
        <begin position="22"/>
        <end position="54"/>
    </location>
</feature>
<keyword evidence="2" id="KW-0812">Transmembrane</keyword>
<dbReference type="EMBL" id="PJKA01000013">
    <property type="protein sequence ID" value="PNC16974.1"/>
    <property type="molecule type" value="Genomic_DNA"/>
</dbReference>
<dbReference type="Proteomes" id="UP000236000">
    <property type="component" value="Unassembled WGS sequence"/>
</dbReference>
<name>A0A2N8HAT6_9BACT</name>
<gene>
    <name evidence="7" type="ORF">CXU22_09995</name>
</gene>
<evidence type="ECO:0000259" key="6">
    <source>
        <dbReference type="Pfam" id="PF06803"/>
    </source>
</evidence>
<keyword evidence="4" id="KW-0472">Membrane</keyword>
<evidence type="ECO:0000256" key="4">
    <source>
        <dbReference type="ARBA" id="ARBA00023136"/>
    </source>
</evidence>
<proteinExistence type="predicted"/>
<dbReference type="AlphaFoldDB" id="A0A2N8HAT6"/>
<sequence>MMFRLPRRKCFMEGRPHRPLSAQSLFPHAGTAGTGDGKNHLSSAGGASHPCSSPPPAQFKVAPYAWKGGNVLNSIPHIPIMNLQKQQLLLRLFRYFKGKKGEPHFFNKRNIWLIAIAAVYILTPDEFLLDGIGKLGLLDDAAVILGAIFTVFLPDGD</sequence>